<proteinExistence type="predicted"/>
<name>A0AAV3XV75_9GAST</name>
<dbReference type="EMBL" id="BLXT01000045">
    <property type="protein sequence ID" value="GFN73882.1"/>
    <property type="molecule type" value="Genomic_DNA"/>
</dbReference>
<protein>
    <submittedName>
        <fullName evidence="1">Uncharacterized protein</fullName>
    </submittedName>
</protein>
<gene>
    <name evidence="1" type="ORF">PoB_000038800</name>
</gene>
<evidence type="ECO:0000313" key="2">
    <source>
        <dbReference type="Proteomes" id="UP000735302"/>
    </source>
</evidence>
<dbReference type="Proteomes" id="UP000735302">
    <property type="component" value="Unassembled WGS sequence"/>
</dbReference>
<accession>A0AAV3XV75</accession>
<organism evidence="1 2">
    <name type="scientific">Plakobranchus ocellatus</name>
    <dbReference type="NCBI Taxonomy" id="259542"/>
    <lineage>
        <taxon>Eukaryota</taxon>
        <taxon>Metazoa</taxon>
        <taxon>Spiralia</taxon>
        <taxon>Lophotrochozoa</taxon>
        <taxon>Mollusca</taxon>
        <taxon>Gastropoda</taxon>
        <taxon>Heterobranchia</taxon>
        <taxon>Euthyneura</taxon>
        <taxon>Panpulmonata</taxon>
        <taxon>Sacoglossa</taxon>
        <taxon>Placobranchoidea</taxon>
        <taxon>Plakobranchidae</taxon>
        <taxon>Plakobranchus</taxon>
    </lineage>
</organism>
<sequence>MCSASVKLYLLQCYETLGTQNNWPDRVAPLSKQGPHTVVRLALSIVSDAERQRKGEQISLPSSQNQLYFPHPRANLPSSIPEPTCLPPSQNQLAFPHPRANFRSPTSEPTCLQSSQSQFVFPKPFHPDISTLSNEKNVPSYLRVIDRLLD</sequence>
<comment type="caution">
    <text evidence="1">The sequence shown here is derived from an EMBL/GenBank/DDBJ whole genome shotgun (WGS) entry which is preliminary data.</text>
</comment>
<evidence type="ECO:0000313" key="1">
    <source>
        <dbReference type="EMBL" id="GFN73882.1"/>
    </source>
</evidence>
<dbReference type="AlphaFoldDB" id="A0AAV3XV75"/>
<reference evidence="1 2" key="1">
    <citation type="journal article" date="2021" name="Elife">
        <title>Chloroplast acquisition without the gene transfer in kleptoplastic sea slugs, Plakobranchus ocellatus.</title>
        <authorList>
            <person name="Maeda T."/>
            <person name="Takahashi S."/>
            <person name="Yoshida T."/>
            <person name="Shimamura S."/>
            <person name="Takaki Y."/>
            <person name="Nagai Y."/>
            <person name="Toyoda A."/>
            <person name="Suzuki Y."/>
            <person name="Arimoto A."/>
            <person name="Ishii H."/>
            <person name="Satoh N."/>
            <person name="Nishiyama T."/>
            <person name="Hasebe M."/>
            <person name="Maruyama T."/>
            <person name="Minagawa J."/>
            <person name="Obokata J."/>
            <person name="Shigenobu S."/>
        </authorList>
    </citation>
    <scope>NUCLEOTIDE SEQUENCE [LARGE SCALE GENOMIC DNA]</scope>
</reference>
<keyword evidence="2" id="KW-1185">Reference proteome</keyword>